<dbReference type="PANTHER" id="PTHR24067">
    <property type="entry name" value="UBIQUITIN-CONJUGATING ENZYME E2"/>
    <property type="match status" value="1"/>
</dbReference>
<dbReference type="Pfam" id="PF00179">
    <property type="entry name" value="UQ_con"/>
    <property type="match status" value="1"/>
</dbReference>
<reference evidence="2" key="2">
    <citation type="journal article" date="2023" name="Science">
        <title>Genomic signatures of disease resistance in endangered staghorn corals.</title>
        <authorList>
            <person name="Vollmer S.V."/>
            <person name="Selwyn J.D."/>
            <person name="Despard B.A."/>
            <person name="Roesel C.L."/>
        </authorList>
    </citation>
    <scope>NUCLEOTIDE SEQUENCE</scope>
    <source>
        <strain evidence="2">K2</strain>
    </source>
</reference>
<sequence length="88" mass="9902">MASSLEVQFLSPIYHLNVSSSTGHICLGLLSEENWLPTRCVLDVLSALFSLLIKPELENPADQAILNIFNDNRRVYEDKARKSARNSQ</sequence>
<dbReference type="InterPro" id="IPR050113">
    <property type="entry name" value="Ub_conjugating_enzyme"/>
</dbReference>
<dbReference type="EMBL" id="JARQWQ010000072">
    <property type="protein sequence ID" value="KAK2554161.1"/>
    <property type="molecule type" value="Genomic_DNA"/>
</dbReference>
<dbReference type="AlphaFoldDB" id="A0AAD9UY42"/>
<evidence type="ECO:0000259" key="1">
    <source>
        <dbReference type="PROSITE" id="PS50127"/>
    </source>
</evidence>
<reference evidence="2" key="1">
    <citation type="journal article" date="2023" name="G3 (Bethesda)">
        <title>Whole genome assembly and annotation of the endangered Caribbean coral Acropora cervicornis.</title>
        <authorList>
            <person name="Selwyn J.D."/>
            <person name="Vollmer S.V."/>
        </authorList>
    </citation>
    <scope>NUCLEOTIDE SEQUENCE</scope>
    <source>
        <strain evidence="2">K2</strain>
    </source>
</reference>
<feature type="domain" description="UBC core" evidence="1">
    <location>
        <begin position="1"/>
        <end position="88"/>
    </location>
</feature>
<dbReference type="Proteomes" id="UP001249851">
    <property type="component" value="Unassembled WGS sequence"/>
</dbReference>
<evidence type="ECO:0000313" key="3">
    <source>
        <dbReference type="Proteomes" id="UP001249851"/>
    </source>
</evidence>
<proteinExistence type="predicted"/>
<name>A0AAD9UY42_ACRCE</name>
<dbReference type="PROSITE" id="PS50127">
    <property type="entry name" value="UBC_2"/>
    <property type="match status" value="1"/>
</dbReference>
<organism evidence="2 3">
    <name type="scientific">Acropora cervicornis</name>
    <name type="common">Staghorn coral</name>
    <dbReference type="NCBI Taxonomy" id="6130"/>
    <lineage>
        <taxon>Eukaryota</taxon>
        <taxon>Metazoa</taxon>
        <taxon>Cnidaria</taxon>
        <taxon>Anthozoa</taxon>
        <taxon>Hexacorallia</taxon>
        <taxon>Scleractinia</taxon>
        <taxon>Astrocoeniina</taxon>
        <taxon>Acroporidae</taxon>
        <taxon>Acropora</taxon>
    </lineage>
</organism>
<gene>
    <name evidence="2" type="ORF">P5673_024517</name>
</gene>
<evidence type="ECO:0000313" key="2">
    <source>
        <dbReference type="EMBL" id="KAK2554161.1"/>
    </source>
</evidence>
<protein>
    <submittedName>
        <fullName evidence="2">Ubiquitin-conjugating enzyme E2 2</fullName>
    </submittedName>
</protein>
<comment type="caution">
    <text evidence="2">The sequence shown here is derived from an EMBL/GenBank/DDBJ whole genome shotgun (WGS) entry which is preliminary data.</text>
</comment>
<dbReference type="InterPro" id="IPR016135">
    <property type="entry name" value="UBQ-conjugating_enzyme/RWD"/>
</dbReference>
<dbReference type="SUPFAM" id="SSF54495">
    <property type="entry name" value="UBC-like"/>
    <property type="match status" value="1"/>
</dbReference>
<accession>A0AAD9UY42</accession>
<dbReference type="InterPro" id="IPR000608">
    <property type="entry name" value="UBC"/>
</dbReference>
<dbReference type="Gene3D" id="3.10.110.10">
    <property type="entry name" value="Ubiquitin Conjugating Enzyme"/>
    <property type="match status" value="1"/>
</dbReference>
<keyword evidence="3" id="KW-1185">Reference proteome</keyword>